<dbReference type="Proteomes" id="UP000016487">
    <property type="component" value="Unassembled WGS sequence"/>
</dbReference>
<organism evidence="1 2">
    <name type="scientific">Pseudoalteromonas citrea</name>
    <dbReference type="NCBI Taxonomy" id="43655"/>
    <lineage>
        <taxon>Bacteria</taxon>
        <taxon>Pseudomonadati</taxon>
        <taxon>Pseudomonadota</taxon>
        <taxon>Gammaproteobacteria</taxon>
        <taxon>Alteromonadales</taxon>
        <taxon>Pseudoalteromonadaceae</taxon>
        <taxon>Pseudoalteromonas</taxon>
    </lineage>
</organism>
<dbReference type="InterPro" id="IPR012902">
    <property type="entry name" value="N_methyl_site"/>
</dbReference>
<evidence type="ECO:0008006" key="3">
    <source>
        <dbReference type="Google" id="ProtNLM"/>
    </source>
</evidence>
<dbReference type="AlphaFoldDB" id="A0AAD4AH33"/>
<proteinExistence type="predicted"/>
<sequence>MKGYTLLELMVAMAAGMFLLAGVSMSYSAIKSTIVVTQELSHAQEVVRYTSQVFTRSIKQTNDLPIVDNSGIALRVLQVSGTLSCHGDTPAFDYTEYYTLVSGFLVCTVTPQAGGDGVSVNLLKGVQALSFSTSHQGRLARITITPDNVPALFKNGIDIDIAVTRLIVSEF</sequence>
<gene>
    <name evidence="1" type="ORF">PCIT_a3428</name>
</gene>
<name>A0AAD4AH33_9GAMM</name>
<reference evidence="1" key="2">
    <citation type="submission" date="2015-03" db="EMBL/GenBank/DDBJ databases">
        <title>Genome sequence of Pseudoalteromonas citrea.</title>
        <authorList>
            <person name="Xie B.-B."/>
            <person name="Rong J.-C."/>
            <person name="Qin Q.-L."/>
            <person name="Zhang Y.-Z."/>
        </authorList>
    </citation>
    <scope>NUCLEOTIDE SEQUENCE</scope>
    <source>
        <strain evidence="1">DSM 8771</strain>
    </source>
</reference>
<dbReference type="EMBL" id="AHBZ03000022">
    <property type="protein sequence ID" value="KAF7768906.1"/>
    <property type="molecule type" value="Genomic_DNA"/>
</dbReference>
<evidence type="ECO:0000313" key="1">
    <source>
        <dbReference type="EMBL" id="KAF7768906.1"/>
    </source>
</evidence>
<evidence type="ECO:0000313" key="2">
    <source>
        <dbReference type="Proteomes" id="UP000016487"/>
    </source>
</evidence>
<reference evidence="1" key="1">
    <citation type="journal article" date="2012" name="J. Bacteriol.">
        <title>Genome sequences of type strains of seven species of the marine bacterium Pseudoalteromonas.</title>
        <authorList>
            <person name="Xie B.B."/>
            <person name="Shu Y.L."/>
            <person name="Qin Q.L."/>
            <person name="Rong J.C."/>
            <person name="Zhang X.Y."/>
            <person name="Chen X.L."/>
            <person name="Shi M."/>
            <person name="He H.L."/>
            <person name="Zhou B.C."/>
            <person name="Zhang Y.Z."/>
        </authorList>
    </citation>
    <scope>NUCLEOTIDE SEQUENCE</scope>
    <source>
        <strain evidence="1">DSM 8771</strain>
    </source>
</reference>
<protein>
    <recommendedName>
        <fullName evidence="3">Prepilin-type cleavage/methylation domain-containing protein</fullName>
    </recommendedName>
</protein>
<comment type="caution">
    <text evidence="1">The sequence shown here is derived from an EMBL/GenBank/DDBJ whole genome shotgun (WGS) entry which is preliminary data.</text>
</comment>
<dbReference type="RefSeq" id="WP_010365602.1">
    <property type="nucleotide sequence ID" value="NZ_AHBZ03000022.1"/>
</dbReference>
<dbReference type="PROSITE" id="PS00409">
    <property type="entry name" value="PROKAR_NTER_METHYL"/>
    <property type="match status" value="1"/>
</dbReference>
<accession>A0AAD4AH33</accession>
<dbReference type="Pfam" id="PF07963">
    <property type="entry name" value="N_methyl"/>
    <property type="match status" value="1"/>
</dbReference>